<keyword evidence="3" id="KW-0812">Transmembrane</keyword>
<keyword evidence="3" id="KW-1133">Transmembrane helix</keyword>
<dbReference type="PANTHER" id="PTHR23500">
    <property type="entry name" value="SOLUTE CARRIER FAMILY 2, FACILITATED GLUCOSE TRANSPORTER"/>
    <property type="match status" value="1"/>
</dbReference>
<dbReference type="OrthoDB" id="1651023at2759"/>
<dbReference type="GO" id="GO:0015144">
    <property type="term" value="F:carbohydrate transmembrane transporter activity"/>
    <property type="evidence" value="ECO:0007669"/>
    <property type="project" value="InterPro"/>
</dbReference>
<dbReference type="AlphaFoldDB" id="A0A5J9VWE2"/>
<keyword evidence="2" id="KW-0813">Transport</keyword>
<comment type="similarity">
    <text evidence="1">Belongs to the major facilitator superfamily. Sugar transporter (TC 2.A.1.1) family.</text>
</comment>
<dbReference type="InterPro" id="IPR036259">
    <property type="entry name" value="MFS_trans_sf"/>
</dbReference>
<dbReference type="EMBL" id="RWGY01000007">
    <property type="protein sequence ID" value="TVU40043.1"/>
    <property type="molecule type" value="Genomic_DNA"/>
</dbReference>
<evidence type="ECO:0000256" key="3">
    <source>
        <dbReference type="SAM" id="Phobius"/>
    </source>
</evidence>
<keyword evidence="5" id="KW-1185">Reference proteome</keyword>
<protein>
    <recommendedName>
        <fullName evidence="6">Major facilitator superfamily (MFS) profile domain-containing protein</fullName>
    </recommendedName>
</protein>
<dbReference type="InterPro" id="IPR045262">
    <property type="entry name" value="STP/PLT_plant"/>
</dbReference>
<sequence length="203" mass="23363">MAGEGFITTSSSARDYGGRVTFSLVVTYLMAASCGLIYGYDTGISGGVTQLESFLSKFFPEVLIATKNTKRDNYCKYDNQWLTTFTSSLYITATYTVFTCCESGHEDGWSPENYAFRWCIVPYRCYHQCRCHKHCHAYHRAYAAWFRLRDTASRPKRAPRVPFQCDDVTVTTNGKALNNRVSKHPLNRYNKMDQKLLKRDEDE</sequence>
<evidence type="ECO:0000313" key="4">
    <source>
        <dbReference type="EMBL" id="TVU40043.1"/>
    </source>
</evidence>
<reference evidence="4 5" key="1">
    <citation type="journal article" date="2019" name="Sci. Rep.">
        <title>A high-quality genome of Eragrostis curvula grass provides insights into Poaceae evolution and supports new strategies to enhance forage quality.</title>
        <authorList>
            <person name="Carballo J."/>
            <person name="Santos B.A.C.M."/>
            <person name="Zappacosta D."/>
            <person name="Garbus I."/>
            <person name="Selva J.P."/>
            <person name="Gallo C.A."/>
            <person name="Diaz A."/>
            <person name="Albertini E."/>
            <person name="Caccamo M."/>
            <person name="Echenique V."/>
        </authorList>
    </citation>
    <scope>NUCLEOTIDE SEQUENCE [LARGE SCALE GENOMIC DNA]</scope>
    <source>
        <strain evidence="5">cv. Victoria</strain>
        <tissue evidence="4">Leaf</tissue>
    </source>
</reference>
<dbReference type="Gramene" id="TVU40043">
    <property type="protein sequence ID" value="TVU40043"/>
    <property type="gene ID" value="EJB05_13489"/>
</dbReference>
<name>A0A5J9VWE2_9POAL</name>
<organism evidence="4 5">
    <name type="scientific">Eragrostis curvula</name>
    <name type="common">weeping love grass</name>
    <dbReference type="NCBI Taxonomy" id="38414"/>
    <lineage>
        <taxon>Eukaryota</taxon>
        <taxon>Viridiplantae</taxon>
        <taxon>Streptophyta</taxon>
        <taxon>Embryophyta</taxon>
        <taxon>Tracheophyta</taxon>
        <taxon>Spermatophyta</taxon>
        <taxon>Magnoliopsida</taxon>
        <taxon>Liliopsida</taxon>
        <taxon>Poales</taxon>
        <taxon>Poaceae</taxon>
        <taxon>PACMAD clade</taxon>
        <taxon>Chloridoideae</taxon>
        <taxon>Eragrostideae</taxon>
        <taxon>Eragrostidinae</taxon>
        <taxon>Eragrostis</taxon>
    </lineage>
</organism>
<feature type="non-terminal residue" evidence="4">
    <location>
        <position position="1"/>
    </location>
</feature>
<dbReference type="PANTHER" id="PTHR23500:SF537">
    <property type="entry name" value="MAJOR FACILITATOR SUPERFAMILY (MFS) PROFILE DOMAIN-CONTAINING PROTEIN"/>
    <property type="match status" value="1"/>
</dbReference>
<accession>A0A5J9VWE2</accession>
<keyword evidence="3" id="KW-0472">Membrane</keyword>
<dbReference type="Gene3D" id="1.20.1250.20">
    <property type="entry name" value="MFS general substrate transporter like domains"/>
    <property type="match status" value="1"/>
</dbReference>
<feature type="transmembrane region" description="Helical" evidence="3">
    <location>
        <begin position="20"/>
        <end position="40"/>
    </location>
</feature>
<proteinExistence type="inferred from homology"/>
<evidence type="ECO:0008006" key="6">
    <source>
        <dbReference type="Google" id="ProtNLM"/>
    </source>
</evidence>
<comment type="caution">
    <text evidence="4">The sequence shown here is derived from an EMBL/GenBank/DDBJ whole genome shotgun (WGS) entry which is preliminary data.</text>
</comment>
<evidence type="ECO:0000256" key="2">
    <source>
        <dbReference type="ARBA" id="ARBA00022448"/>
    </source>
</evidence>
<dbReference type="Proteomes" id="UP000324897">
    <property type="component" value="Chromosome 4"/>
</dbReference>
<gene>
    <name evidence="4" type="ORF">EJB05_13489</name>
</gene>
<evidence type="ECO:0000313" key="5">
    <source>
        <dbReference type="Proteomes" id="UP000324897"/>
    </source>
</evidence>
<evidence type="ECO:0000256" key="1">
    <source>
        <dbReference type="ARBA" id="ARBA00010992"/>
    </source>
</evidence>